<dbReference type="InterPro" id="IPR003877">
    <property type="entry name" value="SPRY_dom"/>
</dbReference>
<gene>
    <name evidence="8" type="ORF">Amon01_000684300</name>
</gene>
<dbReference type="PROSITE" id="PS50188">
    <property type="entry name" value="B302_SPRY"/>
    <property type="match status" value="1"/>
</dbReference>
<proteinExistence type="predicted"/>
<feature type="transmembrane region" description="Helical" evidence="6">
    <location>
        <begin position="38"/>
        <end position="65"/>
    </location>
</feature>
<comment type="subcellular location">
    <subcellularLocation>
        <location evidence="1">Membrane</location>
        <topology evidence="1">Single-pass membrane protein</topology>
    </subcellularLocation>
</comment>
<feature type="region of interest" description="Disordered" evidence="5">
    <location>
        <begin position="1"/>
        <end position="30"/>
    </location>
</feature>
<keyword evidence="9" id="KW-1185">Reference proteome</keyword>
<dbReference type="SUPFAM" id="SSF49899">
    <property type="entry name" value="Concanavalin A-like lectins/glucanases"/>
    <property type="match status" value="1"/>
</dbReference>
<dbReference type="SMART" id="SM00449">
    <property type="entry name" value="SPRY"/>
    <property type="match status" value="1"/>
</dbReference>
<evidence type="ECO:0000313" key="8">
    <source>
        <dbReference type="EMBL" id="GMG46043.1"/>
    </source>
</evidence>
<keyword evidence="4 6" id="KW-0472">Membrane</keyword>
<dbReference type="Pfam" id="PF00622">
    <property type="entry name" value="SPRY"/>
    <property type="match status" value="1"/>
</dbReference>
<organism evidence="8 9">
    <name type="scientific">Ambrosiozyma monospora</name>
    <name type="common">Yeast</name>
    <name type="synonym">Endomycopsis monosporus</name>
    <dbReference type="NCBI Taxonomy" id="43982"/>
    <lineage>
        <taxon>Eukaryota</taxon>
        <taxon>Fungi</taxon>
        <taxon>Dikarya</taxon>
        <taxon>Ascomycota</taxon>
        <taxon>Saccharomycotina</taxon>
        <taxon>Pichiomycetes</taxon>
        <taxon>Pichiales</taxon>
        <taxon>Pichiaceae</taxon>
        <taxon>Ambrosiozyma</taxon>
    </lineage>
</organism>
<accession>A0A9W6YXJ4</accession>
<evidence type="ECO:0000256" key="6">
    <source>
        <dbReference type="SAM" id="Phobius"/>
    </source>
</evidence>
<dbReference type="InterPro" id="IPR043136">
    <property type="entry name" value="B30.2/SPRY_sf"/>
</dbReference>
<dbReference type="InterPro" id="IPR001870">
    <property type="entry name" value="B30.2/SPRY"/>
</dbReference>
<dbReference type="PANTHER" id="PTHR12864">
    <property type="entry name" value="RAN BINDING PROTEIN 9-RELATED"/>
    <property type="match status" value="1"/>
</dbReference>
<protein>
    <submittedName>
        <fullName evidence="8">Unnamed protein product</fullName>
    </submittedName>
</protein>
<dbReference type="AlphaFoldDB" id="A0A9W6YXJ4"/>
<keyword evidence="2 6" id="KW-0812">Transmembrane</keyword>
<dbReference type="InterPro" id="IPR013320">
    <property type="entry name" value="ConA-like_dom_sf"/>
</dbReference>
<dbReference type="CDD" id="cd12910">
    <property type="entry name" value="SPRY_SSH4_like"/>
    <property type="match status" value="1"/>
</dbReference>
<evidence type="ECO:0000256" key="3">
    <source>
        <dbReference type="ARBA" id="ARBA00022989"/>
    </source>
</evidence>
<dbReference type="InterPro" id="IPR035780">
    <property type="entry name" value="SPRY_Ssh4-like"/>
</dbReference>
<dbReference type="InterPro" id="IPR050618">
    <property type="entry name" value="Ubq-SigPath_Reg"/>
</dbReference>
<keyword evidence="3 6" id="KW-1133">Transmembrane helix</keyword>
<evidence type="ECO:0000313" key="9">
    <source>
        <dbReference type="Proteomes" id="UP001165063"/>
    </source>
</evidence>
<comment type="caution">
    <text evidence="8">The sequence shown here is derived from an EMBL/GenBank/DDBJ whole genome shotgun (WGS) entry which is preliminary data.</text>
</comment>
<dbReference type="GO" id="GO:0016020">
    <property type="term" value="C:membrane"/>
    <property type="evidence" value="ECO:0007669"/>
    <property type="project" value="UniProtKB-SubCell"/>
</dbReference>
<evidence type="ECO:0000256" key="4">
    <source>
        <dbReference type="ARBA" id="ARBA00023136"/>
    </source>
</evidence>
<evidence type="ECO:0000256" key="5">
    <source>
        <dbReference type="SAM" id="MobiDB-lite"/>
    </source>
</evidence>
<dbReference type="EMBL" id="BSXU01004633">
    <property type="protein sequence ID" value="GMG46043.1"/>
    <property type="molecule type" value="Genomic_DNA"/>
</dbReference>
<dbReference type="OrthoDB" id="258495at2759"/>
<dbReference type="Proteomes" id="UP001165063">
    <property type="component" value="Unassembled WGS sequence"/>
</dbReference>
<sequence>MRLSDSRPLTLLDDQAPFPKYPPPRYPDDSDGDYDGNISLILVMFLGMFIGFALIIIVSTLIFLVQKFIRKRIMLSNDIAGSLDDAALEAEEDRRALDELAPNEQELYFQSKEFLKLNPINSQELSLSQALIVQEKGVNAWEFKPNFENADLINVANKTEIEFLGSDGQELSLQTNFPIPKQNEVYYFETKLYQLPSPETTQISIGIATSPYPYFRLPGRHRFSISYDSDGCRRYNNPFPLTNETGLYSFPKLEQGDVIGCGIRTGSRTVFFTRNGKKVSESKIGGHIRLPKGLQMFPTIGATNKCQIHVNLGQLGYVFIEEFRFGSK</sequence>
<evidence type="ECO:0000256" key="1">
    <source>
        <dbReference type="ARBA" id="ARBA00004167"/>
    </source>
</evidence>
<feature type="domain" description="B30.2/SPRY" evidence="7">
    <location>
        <begin position="120"/>
        <end position="317"/>
    </location>
</feature>
<name>A0A9W6YXJ4_AMBMO</name>
<reference evidence="8" key="1">
    <citation type="submission" date="2023-04" db="EMBL/GenBank/DDBJ databases">
        <title>Ambrosiozyma monospora NBRC 1965.</title>
        <authorList>
            <person name="Ichikawa N."/>
            <person name="Sato H."/>
            <person name="Tonouchi N."/>
        </authorList>
    </citation>
    <scope>NUCLEOTIDE SEQUENCE</scope>
    <source>
        <strain evidence="8">NBRC 1965</strain>
    </source>
</reference>
<dbReference type="Gene3D" id="2.60.120.920">
    <property type="match status" value="1"/>
</dbReference>
<evidence type="ECO:0000256" key="2">
    <source>
        <dbReference type="ARBA" id="ARBA00022692"/>
    </source>
</evidence>
<evidence type="ECO:0000259" key="7">
    <source>
        <dbReference type="PROSITE" id="PS50188"/>
    </source>
</evidence>